<dbReference type="InterPro" id="IPR042241">
    <property type="entry name" value="GCP_C_sf"/>
</dbReference>
<organism evidence="7 8">
    <name type="scientific">Plutella xylostella</name>
    <name type="common">Diamondback moth</name>
    <name type="synonym">Plutella maculipennis</name>
    <dbReference type="NCBI Taxonomy" id="51655"/>
    <lineage>
        <taxon>Eukaryota</taxon>
        <taxon>Metazoa</taxon>
        <taxon>Ecdysozoa</taxon>
        <taxon>Arthropoda</taxon>
        <taxon>Hexapoda</taxon>
        <taxon>Insecta</taxon>
        <taxon>Pterygota</taxon>
        <taxon>Neoptera</taxon>
        <taxon>Endopterygota</taxon>
        <taxon>Lepidoptera</taxon>
        <taxon>Glossata</taxon>
        <taxon>Ditrysia</taxon>
        <taxon>Yponomeutoidea</taxon>
        <taxon>Plutellidae</taxon>
        <taxon>Plutella</taxon>
    </lineage>
</organism>
<keyword evidence="3 5" id="KW-0493">Microtubule</keyword>
<evidence type="ECO:0000313" key="8">
    <source>
        <dbReference type="Proteomes" id="UP000823941"/>
    </source>
</evidence>
<accession>A0ABQ7QJY9</accession>
<reference evidence="7 8" key="1">
    <citation type="submission" date="2021-06" db="EMBL/GenBank/DDBJ databases">
        <title>A haploid diamondback moth (Plutella xylostella L.) genome assembly resolves 31 chromosomes and identifies a diamide resistance mutation.</title>
        <authorList>
            <person name="Ward C.M."/>
            <person name="Perry K.D."/>
            <person name="Baker G."/>
            <person name="Powis K."/>
            <person name="Heckel D.G."/>
            <person name="Baxter S.W."/>
        </authorList>
    </citation>
    <scope>NUCLEOTIDE SEQUENCE [LARGE SCALE GENOMIC DNA]</scope>
    <source>
        <strain evidence="7 8">LV</strain>
        <tissue evidence="7">Single pupa</tissue>
    </source>
</reference>
<evidence type="ECO:0000256" key="4">
    <source>
        <dbReference type="ARBA" id="ARBA00023212"/>
    </source>
</evidence>
<evidence type="ECO:0000259" key="6">
    <source>
        <dbReference type="Pfam" id="PF04130"/>
    </source>
</evidence>
<dbReference type="Gene3D" id="1.20.120.1900">
    <property type="entry name" value="Gamma-tubulin complex, C-terminal domain"/>
    <property type="match status" value="1"/>
</dbReference>
<protein>
    <recommendedName>
        <fullName evidence="5">Gamma-tubulin complex component</fullName>
    </recommendedName>
</protein>
<dbReference type="EMBL" id="JAHIBW010000013">
    <property type="protein sequence ID" value="KAG7305546.1"/>
    <property type="molecule type" value="Genomic_DNA"/>
</dbReference>
<evidence type="ECO:0000256" key="2">
    <source>
        <dbReference type="ARBA" id="ARBA00022490"/>
    </source>
</evidence>
<dbReference type="Proteomes" id="UP000823941">
    <property type="component" value="Chromosome 13"/>
</dbReference>
<feature type="domain" description="Gamma tubulin complex component C-terminal" evidence="6">
    <location>
        <begin position="2"/>
        <end position="95"/>
    </location>
</feature>
<evidence type="ECO:0000256" key="5">
    <source>
        <dbReference type="RuleBase" id="RU363050"/>
    </source>
</evidence>
<dbReference type="Pfam" id="PF04130">
    <property type="entry name" value="GCP_C_terminal"/>
    <property type="match status" value="1"/>
</dbReference>
<keyword evidence="4 5" id="KW-0206">Cytoskeleton</keyword>
<dbReference type="InterPro" id="IPR040457">
    <property type="entry name" value="GCP_C"/>
</dbReference>
<sequence>MEVKWPVSLVLNHKAVACYQMIFRHLFYCKHVERLLCRVWLYNKVVKRFSEARLYADAFALRQRMLSCIQHLQYYMCVEVIEPSWCQLIQSLDKVSACGFYLFLFLRVLNLFNLYLQAHGNITGKTQIVFILTSEDDVCLNVRTVRTLFRGEKISEKFSLHDP</sequence>
<dbReference type="PANTHER" id="PTHR19302">
    <property type="entry name" value="GAMMA TUBULIN COMPLEX PROTEIN"/>
    <property type="match status" value="1"/>
</dbReference>
<dbReference type="PANTHER" id="PTHR19302:SF13">
    <property type="entry name" value="GAMMA-TUBULIN COMPLEX COMPONENT 2"/>
    <property type="match status" value="1"/>
</dbReference>
<evidence type="ECO:0000256" key="1">
    <source>
        <dbReference type="ARBA" id="ARBA00010337"/>
    </source>
</evidence>
<comment type="caution">
    <text evidence="7">The sequence shown here is derived from an EMBL/GenBank/DDBJ whole genome shotgun (WGS) entry which is preliminary data.</text>
</comment>
<keyword evidence="2 5" id="KW-0963">Cytoplasm</keyword>
<proteinExistence type="inferred from homology"/>
<comment type="subcellular location">
    <subcellularLocation>
        <location evidence="5">Cytoplasm</location>
        <location evidence="5">Cytoskeleton</location>
        <location evidence="5">Microtubule organizing center</location>
    </subcellularLocation>
</comment>
<name>A0ABQ7QJY9_PLUXY</name>
<keyword evidence="8" id="KW-1185">Reference proteome</keyword>
<comment type="similarity">
    <text evidence="1 5">Belongs to the TUBGCP family.</text>
</comment>
<evidence type="ECO:0000313" key="7">
    <source>
        <dbReference type="EMBL" id="KAG7305546.1"/>
    </source>
</evidence>
<dbReference type="InterPro" id="IPR007259">
    <property type="entry name" value="GCP"/>
</dbReference>
<evidence type="ECO:0000256" key="3">
    <source>
        <dbReference type="ARBA" id="ARBA00022701"/>
    </source>
</evidence>
<gene>
    <name evidence="7" type="ORF">JYU34_009625</name>
</gene>